<keyword evidence="2" id="KW-1185">Reference proteome</keyword>
<gene>
    <name evidence="1" type="primary">66</name>
    <name evidence="1" type="ORF">SEA_METAMORPHOO_66</name>
</gene>
<accession>A0A2Z4Q5S5</accession>
<evidence type="ECO:0000313" key="1">
    <source>
        <dbReference type="EMBL" id="AWY05416.1"/>
    </source>
</evidence>
<dbReference type="RefSeq" id="YP_009802836.1">
    <property type="nucleotide sequence ID" value="NC_047988.1"/>
</dbReference>
<organism evidence="1 2">
    <name type="scientific">Microbacterium phage Metamorphoo</name>
    <dbReference type="NCBI Taxonomy" id="2201437"/>
    <lineage>
        <taxon>Viruses</taxon>
        <taxon>Duplodnaviria</taxon>
        <taxon>Heunggongvirae</taxon>
        <taxon>Uroviricota</taxon>
        <taxon>Caudoviricetes</taxon>
        <taxon>Hodgkinviridae</taxon>
        <taxon>Metamorphoovirus</taxon>
        <taxon>Metamorphoovirus metamorphoo</taxon>
    </lineage>
</organism>
<sequence>MTIAELLNLIHSAIAAGTITEEDAVKVRDLSVSPEAMSAGSNGWTEPSNVLVIGSNDSGMDAGVYLELEEDY</sequence>
<name>A0A2Z4Q5S5_9CAUD</name>
<reference evidence="1 2" key="1">
    <citation type="submission" date="2018-04" db="EMBL/GenBank/DDBJ databases">
        <authorList>
            <person name="Harrington T."/>
            <person name="Washburn E."/>
            <person name="Bricker J."/>
            <person name="McKinney A."/>
            <person name="Betsko A.J."/>
            <person name="Garlena R.A."/>
            <person name="Russell D.A."/>
            <person name="Pope W.A."/>
            <person name="Jacobs-Sera D."/>
            <person name="Hatfull G.F."/>
        </authorList>
    </citation>
    <scope>NUCLEOTIDE SEQUENCE [LARGE SCALE GENOMIC DNA]</scope>
</reference>
<protein>
    <submittedName>
        <fullName evidence="1">Uncharacterized protein</fullName>
    </submittedName>
</protein>
<dbReference type="Proteomes" id="UP000251466">
    <property type="component" value="Segment"/>
</dbReference>
<proteinExistence type="predicted"/>
<dbReference type="EMBL" id="MH271304">
    <property type="protein sequence ID" value="AWY05416.1"/>
    <property type="molecule type" value="Genomic_DNA"/>
</dbReference>
<dbReference type="GeneID" id="54993389"/>
<dbReference type="KEGG" id="vg:54993389"/>
<evidence type="ECO:0000313" key="2">
    <source>
        <dbReference type="Proteomes" id="UP000251466"/>
    </source>
</evidence>